<dbReference type="SUPFAM" id="SSF54928">
    <property type="entry name" value="RNA-binding domain, RBD"/>
    <property type="match status" value="1"/>
</dbReference>
<name>A0A151L6F5_PLARE</name>
<dbReference type="Gene3D" id="3.30.70.330">
    <property type="match status" value="1"/>
</dbReference>
<gene>
    <name evidence="4" type="ORF">PRSY57_1309700</name>
</gene>
<dbReference type="VEuPathDB" id="PlasmoDB:PRCDC_1309700"/>
<protein>
    <submittedName>
        <fullName evidence="4">RNA-binding protein, putative</fullName>
    </submittedName>
</protein>
<evidence type="ECO:0000313" key="5">
    <source>
        <dbReference type="Proteomes" id="UP000076359"/>
    </source>
</evidence>
<keyword evidence="1" id="KW-0694">RNA-binding</keyword>
<feature type="compositionally biased region" description="Acidic residues" evidence="2">
    <location>
        <begin position="126"/>
        <end position="147"/>
    </location>
</feature>
<dbReference type="AlphaFoldDB" id="A0A151L6F5"/>
<evidence type="ECO:0000256" key="2">
    <source>
        <dbReference type="SAM" id="MobiDB-lite"/>
    </source>
</evidence>
<dbReference type="InterPro" id="IPR000504">
    <property type="entry name" value="RRM_dom"/>
</dbReference>
<dbReference type="GO" id="GO:0003723">
    <property type="term" value="F:RNA binding"/>
    <property type="evidence" value="ECO:0007669"/>
    <property type="project" value="UniProtKB-UniRule"/>
</dbReference>
<dbReference type="Pfam" id="PF00076">
    <property type="entry name" value="RRM_1"/>
    <property type="match status" value="1"/>
</dbReference>
<dbReference type="GeneID" id="24532675"/>
<feature type="domain" description="RRM" evidence="3">
    <location>
        <begin position="38"/>
        <end position="118"/>
    </location>
</feature>
<dbReference type="CDD" id="cd00590">
    <property type="entry name" value="RRM_SF"/>
    <property type="match status" value="1"/>
</dbReference>
<feature type="compositionally biased region" description="Acidic residues" evidence="2">
    <location>
        <begin position="102"/>
        <end position="118"/>
    </location>
</feature>
<evidence type="ECO:0000256" key="1">
    <source>
        <dbReference type="PROSITE-ProRule" id="PRU00176"/>
    </source>
</evidence>
<dbReference type="InterPro" id="IPR035979">
    <property type="entry name" value="RBD_domain_sf"/>
</dbReference>
<dbReference type="PROSITE" id="PS50102">
    <property type="entry name" value="RRM"/>
    <property type="match status" value="1"/>
</dbReference>
<dbReference type="KEGG" id="prei:PRSY57_1309700"/>
<evidence type="ECO:0000259" key="3">
    <source>
        <dbReference type="PROSITE" id="PS50102"/>
    </source>
</evidence>
<dbReference type="RefSeq" id="XP_012764487.2">
    <property type="nucleotide sequence ID" value="XM_012909033.2"/>
</dbReference>
<reference evidence="4 5" key="1">
    <citation type="journal article" date="2016" name="Nat. Commun.">
        <title>Genomes of cryptic chimpanzee Plasmodium species reveal key evolutionary events leading to human malaria.</title>
        <authorList>
            <person name="Sundararaman S.A."/>
            <person name="Plenderleith L.J."/>
            <person name="Liu W."/>
            <person name="Loy D.E."/>
            <person name="Learn G.H."/>
            <person name="Li Y."/>
            <person name="Shaw K.S."/>
            <person name="Ayouba A."/>
            <person name="Peeters M."/>
            <person name="Speede S."/>
            <person name="Shaw G.M."/>
            <person name="Bushman F.D."/>
            <person name="Brisson D."/>
            <person name="Rayner J.C."/>
            <person name="Sharp P.M."/>
            <person name="Hahn B.H."/>
        </authorList>
    </citation>
    <scope>NUCLEOTIDE SEQUENCE [LARGE SCALE GENOMIC DNA]</scope>
    <source>
        <strain evidence="4 5">SY57</strain>
    </source>
</reference>
<dbReference type="EMBL" id="LVLA01000014">
    <property type="protein sequence ID" value="KYN94548.1"/>
    <property type="molecule type" value="Genomic_DNA"/>
</dbReference>
<organism evidence="4 5">
    <name type="scientific">Plasmodium reichenowi</name>
    <dbReference type="NCBI Taxonomy" id="5854"/>
    <lineage>
        <taxon>Eukaryota</taxon>
        <taxon>Sar</taxon>
        <taxon>Alveolata</taxon>
        <taxon>Apicomplexa</taxon>
        <taxon>Aconoidasida</taxon>
        <taxon>Haemosporida</taxon>
        <taxon>Plasmodiidae</taxon>
        <taxon>Plasmodium</taxon>
        <taxon>Plasmodium (Laverania)</taxon>
    </lineage>
</organism>
<sequence>MAFSPLCGVNCTSRPSASTINTFLTKAQHDVTLTDTDTRIFIKNIKTGVTMEQFRNSLQEFGAMQVYFYEPGSNNDGWAWVGFENKEAALKVIEESEKMQEEMNEENLNEMQNEDNEEQGSNSFYAEDEDKKDEEEEVEEEEEEEEY</sequence>
<proteinExistence type="predicted"/>
<accession>A0A151L6F5</accession>
<feature type="region of interest" description="Disordered" evidence="2">
    <location>
        <begin position="95"/>
        <end position="147"/>
    </location>
</feature>
<dbReference type="InterPro" id="IPR012677">
    <property type="entry name" value="Nucleotide-bd_a/b_plait_sf"/>
</dbReference>
<evidence type="ECO:0000313" key="4">
    <source>
        <dbReference type="EMBL" id="KYN94548.1"/>
    </source>
</evidence>
<dbReference type="VEuPathDB" id="PlasmoDB:PRG01_1312800"/>
<comment type="caution">
    <text evidence="4">The sequence shown here is derived from an EMBL/GenBank/DDBJ whole genome shotgun (WGS) entry which is preliminary data.</text>
</comment>
<dbReference type="Proteomes" id="UP000076359">
    <property type="component" value="Unassembled WGS sequence"/>
</dbReference>